<keyword evidence="12" id="KW-0520">NAD</keyword>
<organism evidence="18">
    <name type="scientific">Chromera velia CCMP2878</name>
    <dbReference type="NCBI Taxonomy" id="1169474"/>
    <lineage>
        <taxon>Eukaryota</taxon>
        <taxon>Sar</taxon>
        <taxon>Alveolata</taxon>
        <taxon>Colpodellida</taxon>
        <taxon>Chromeraceae</taxon>
        <taxon>Chromera</taxon>
    </lineage>
</organism>
<dbReference type="GO" id="GO:0042732">
    <property type="term" value="P:D-xylose metabolic process"/>
    <property type="evidence" value="ECO:0007669"/>
    <property type="project" value="InterPro"/>
</dbReference>
<evidence type="ECO:0000256" key="16">
    <source>
        <dbReference type="ARBA" id="ARBA00051601"/>
    </source>
</evidence>
<evidence type="ECO:0000256" key="7">
    <source>
        <dbReference type="ARBA" id="ARBA00022490"/>
    </source>
</evidence>
<evidence type="ECO:0000256" key="4">
    <source>
        <dbReference type="ARBA" id="ARBA00005100"/>
    </source>
</evidence>
<keyword evidence="9" id="KW-0210">Decarboxylase</keyword>
<reference evidence="18" key="1">
    <citation type="submission" date="2014-11" db="EMBL/GenBank/DDBJ databases">
        <authorList>
            <person name="Otto D Thomas"/>
            <person name="Naeem Raeece"/>
        </authorList>
    </citation>
    <scope>NUCLEOTIDE SEQUENCE</scope>
</reference>
<evidence type="ECO:0000256" key="10">
    <source>
        <dbReference type="ARBA" id="ARBA00022968"/>
    </source>
</evidence>
<comment type="pathway">
    <text evidence="4">Nucleotide-sugar biosynthesis; UDP-alpha-D-xylose biosynthesis; UDP-alpha-D-xylose from UDP-alpha-D-glucuronate: step 1/1.</text>
</comment>
<evidence type="ECO:0000259" key="17">
    <source>
        <dbReference type="Pfam" id="PF16363"/>
    </source>
</evidence>
<dbReference type="FunFam" id="3.40.50.720:FF:000150">
    <property type="entry name" value="UDP-glucuronic acid decarboxylase 6"/>
    <property type="match status" value="1"/>
</dbReference>
<comment type="subcellular location">
    <subcellularLocation>
        <location evidence="3">Cytoplasm</location>
    </subcellularLocation>
    <subcellularLocation>
        <location evidence="2">Golgi apparatus</location>
        <location evidence="2">Golgi stack membrane</location>
        <topology evidence="2">Single-pass type II membrane protein</topology>
    </subcellularLocation>
</comment>
<evidence type="ECO:0000256" key="15">
    <source>
        <dbReference type="ARBA" id="ARBA00023239"/>
    </source>
</evidence>
<keyword evidence="7" id="KW-0963">Cytoplasm</keyword>
<dbReference type="UniPathway" id="UPA00796">
    <property type="reaction ID" value="UER00771"/>
</dbReference>
<sequence length="356" mass="40027">MPKPKRILVTGGAGFIGSHLCERLLDMGHEVICVDSYFSGSKKNVVKWKDHPRFEMIRHDVCLPLVLEVDEIYHLACPASPVHYQHNAIHTIKTNVMGTLNVCGMAKRVGAKVLLASTSEVYGDPEIHPQVEDYNGNVSCVGRRSCYDEGKRCAESLMMEYYRQHNLRIRIARIFNTYGPRMLFHDGRVVSNFIVQALRGESLTVYGKGDQTRSFCFVSDLVNGLISLMEGEFIGPCNIGNPVEFTILQLAEMVRKKVQEDGGPKIDIIYRTLPKDDPTRRQPDISRAKKYLKWEPKVMLEDGLSKTIADFKQRAKEEPELLFCVHQVEAKPITLEDTTLTPTNGDVAASVGQMVG</sequence>
<name>A0A0G4H804_9ALVE</name>
<dbReference type="PhylomeDB" id="A0A0G4H804"/>
<dbReference type="CDD" id="cd05230">
    <property type="entry name" value="UGD_SDR_e"/>
    <property type="match status" value="1"/>
</dbReference>
<keyword evidence="10" id="KW-0735">Signal-anchor</keyword>
<evidence type="ECO:0000256" key="12">
    <source>
        <dbReference type="ARBA" id="ARBA00023027"/>
    </source>
</evidence>
<dbReference type="VEuPathDB" id="CryptoDB:Cvel_25053"/>
<evidence type="ECO:0000256" key="3">
    <source>
        <dbReference type="ARBA" id="ARBA00004496"/>
    </source>
</evidence>
<evidence type="ECO:0000256" key="2">
    <source>
        <dbReference type="ARBA" id="ARBA00004447"/>
    </source>
</evidence>
<accession>A0A0G4H804</accession>
<evidence type="ECO:0000313" key="18">
    <source>
        <dbReference type="EMBL" id="CEM39905.1"/>
    </source>
</evidence>
<comment type="similarity">
    <text evidence="5">Belongs to the NAD(P)-dependent epimerase/dehydratase family. UDP-glucuronic acid decarboxylase subfamily.</text>
</comment>
<dbReference type="Pfam" id="PF16363">
    <property type="entry name" value="GDP_Man_Dehyd"/>
    <property type="match status" value="1"/>
</dbReference>
<dbReference type="Gene3D" id="3.40.50.720">
    <property type="entry name" value="NAD(P)-binding Rossmann-like Domain"/>
    <property type="match status" value="1"/>
</dbReference>
<evidence type="ECO:0000256" key="6">
    <source>
        <dbReference type="ARBA" id="ARBA00012290"/>
    </source>
</evidence>
<comment type="catalytic activity">
    <reaction evidence="16">
        <text>UDP-alpha-D-glucuronate + H(+) = UDP-alpha-D-xylose + CO2</text>
        <dbReference type="Rhea" id="RHEA:23916"/>
        <dbReference type="ChEBI" id="CHEBI:15378"/>
        <dbReference type="ChEBI" id="CHEBI:16526"/>
        <dbReference type="ChEBI" id="CHEBI:57632"/>
        <dbReference type="ChEBI" id="CHEBI:58052"/>
        <dbReference type="EC" id="4.1.1.35"/>
    </reaction>
</comment>
<keyword evidence="15" id="KW-0456">Lyase</keyword>
<dbReference type="PANTHER" id="PTHR43078:SF6">
    <property type="entry name" value="UDP-GLUCURONIC ACID DECARBOXYLASE 1"/>
    <property type="match status" value="1"/>
</dbReference>
<dbReference type="PANTHER" id="PTHR43078">
    <property type="entry name" value="UDP-GLUCURONIC ACID DECARBOXYLASE-RELATED"/>
    <property type="match status" value="1"/>
</dbReference>
<dbReference type="EMBL" id="CDMZ01001968">
    <property type="protein sequence ID" value="CEM39905.1"/>
    <property type="molecule type" value="Genomic_DNA"/>
</dbReference>
<dbReference type="AlphaFoldDB" id="A0A0G4H804"/>
<keyword evidence="13" id="KW-0333">Golgi apparatus</keyword>
<dbReference type="GO" id="GO:0032580">
    <property type="term" value="C:Golgi cisterna membrane"/>
    <property type="evidence" value="ECO:0007669"/>
    <property type="project" value="UniProtKB-SubCell"/>
</dbReference>
<evidence type="ECO:0000256" key="14">
    <source>
        <dbReference type="ARBA" id="ARBA00023136"/>
    </source>
</evidence>
<protein>
    <recommendedName>
        <fullName evidence="6">UDP-glucuronate decarboxylase</fullName>
        <ecNumber evidence="6">4.1.1.35</ecNumber>
    </recommendedName>
</protein>
<dbReference type="SUPFAM" id="SSF51735">
    <property type="entry name" value="NAD(P)-binding Rossmann-fold domains"/>
    <property type="match status" value="1"/>
</dbReference>
<gene>
    <name evidence="18" type="ORF">Cvel_25053</name>
</gene>
<dbReference type="InterPro" id="IPR044516">
    <property type="entry name" value="UXS-like"/>
</dbReference>
<dbReference type="GO" id="GO:0048040">
    <property type="term" value="F:UDP-glucuronate decarboxylase activity"/>
    <property type="evidence" value="ECO:0007669"/>
    <property type="project" value="UniProtKB-EC"/>
</dbReference>
<dbReference type="InterPro" id="IPR016040">
    <property type="entry name" value="NAD(P)-bd_dom"/>
</dbReference>
<dbReference type="EC" id="4.1.1.35" evidence="6"/>
<evidence type="ECO:0000256" key="13">
    <source>
        <dbReference type="ARBA" id="ARBA00023034"/>
    </source>
</evidence>
<evidence type="ECO:0000256" key="11">
    <source>
        <dbReference type="ARBA" id="ARBA00022989"/>
    </source>
</evidence>
<evidence type="ECO:0000256" key="1">
    <source>
        <dbReference type="ARBA" id="ARBA00001911"/>
    </source>
</evidence>
<keyword evidence="11" id="KW-1133">Transmembrane helix</keyword>
<comment type="cofactor">
    <cofactor evidence="1">
        <name>NAD(+)</name>
        <dbReference type="ChEBI" id="CHEBI:57540"/>
    </cofactor>
</comment>
<evidence type="ECO:0000256" key="8">
    <source>
        <dbReference type="ARBA" id="ARBA00022692"/>
    </source>
</evidence>
<dbReference type="GO" id="GO:0070403">
    <property type="term" value="F:NAD+ binding"/>
    <property type="evidence" value="ECO:0007669"/>
    <property type="project" value="InterPro"/>
</dbReference>
<evidence type="ECO:0000256" key="9">
    <source>
        <dbReference type="ARBA" id="ARBA00022793"/>
    </source>
</evidence>
<dbReference type="GO" id="GO:0033320">
    <property type="term" value="P:UDP-D-xylose biosynthetic process"/>
    <property type="evidence" value="ECO:0007669"/>
    <property type="project" value="UniProtKB-UniPathway"/>
</dbReference>
<feature type="domain" description="NAD(P)-binding" evidence="17">
    <location>
        <begin position="8"/>
        <end position="306"/>
    </location>
</feature>
<proteinExistence type="inferred from homology"/>
<dbReference type="InterPro" id="IPR036291">
    <property type="entry name" value="NAD(P)-bd_dom_sf"/>
</dbReference>
<keyword evidence="8" id="KW-0812">Transmembrane</keyword>
<evidence type="ECO:0000256" key="5">
    <source>
        <dbReference type="ARBA" id="ARBA00007505"/>
    </source>
</evidence>
<keyword evidence="14" id="KW-0472">Membrane</keyword>